<dbReference type="RefSeq" id="WP_158420661.1">
    <property type="nucleotide sequence ID" value="NZ_JAOQJL010000004.1"/>
</dbReference>
<evidence type="ECO:0000256" key="5">
    <source>
        <dbReference type="SAM" id="MobiDB-lite"/>
    </source>
</evidence>
<name>A0ABT2TQF8_9FIRM</name>
<dbReference type="Pfam" id="PF13589">
    <property type="entry name" value="HATPase_c_3"/>
    <property type="match status" value="1"/>
</dbReference>
<comment type="caution">
    <text evidence="6">The sequence shown here is derived from an EMBL/GenBank/DDBJ whole genome shotgun (WGS) entry which is preliminary data.</text>
</comment>
<sequence>MAEKHGSLSINSDNIFPIIKKWLYSDHDIFVRELVSNGCDAVTKLKKLDVMGEYTLPDDYKPEIHIIVDPEKKTLKFIDNGLGMTADEVEEYITQIAFSGATQFLEQYKDKTTDDQIIGHFGLGFYSAFMVADEVHIDTLSYKEGATAVHWTCDGGTEYDMQDGDKTTVGTEITLFLNEESVEFANEYRMREVLQKYCSFMPVNIYLAKENQEQEYETIDESELREDDVVVEHIHEDAKTEEKENDKGEKEVVEVSPAKNKVKINKRPVSLSNPHPLWMKHPNECTEEEYKEFYRTVFMDYKEPLFWIHLNMDYPFNLKGILYFPKINTEYDSIEGTIKLYNNQVFIADNIKEVIPEFLLLLKGVIDCPDLPLNVSRSALQNDGFVQKISEYITKKVADKLTGMCKTDRESYEKYWDDISPFIKFGCIKDNKFADKMHDYILFKNIDGKYLTLKDCIEENKKDQSVEEKVEDTKEAEEKKEESSDDKKEPEKTTIFYVTDEIQQSQYINMFREAGKDAVIMKHNIDAPFITHLEQKDEHVQFKRIDADLSEEMKEDAAIDEDTVKKLTDIFRTSLKKDKLEVKVEKLKNAGVAAMVTLSEESRRMQDMMKMYNMYGMDPSMFGGQETLILNANHPLVQYVAEHTDGENTSMICEQLYDLAMMSHKQLSPEEMTKFVKRSNDILLKLAEA</sequence>
<dbReference type="Gene3D" id="3.30.230.80">
    <property type="match status" value="1"/>
</dbReference>
<protein>
    <submittedName>
        <fullName evidence="6">Molecular chaperone HtpG</fullName>
    </submittedName>
</protein>
<dbReference type="InterPro" id="IPR020575">
    <property type="entry name" value="Hsp90_N"/>
</dbReference>
<gene>
    <name evidence="6" type="primary">htpG</name>
    <name evidence="6" type="ORF">OCV61_03300</name>
</gene>
<dbReference type="NCBIfam" id="NF003555">
    <property type="entry name" value="PRK05218.1"/>
    <property type="match status" value="1"/>
</dbReference>
<dbReference type="Gene3D" id="3.30.565.10">
    <property type="entry name" value="Histidine kinase-like ATPase, C-terminal domain"/>
    <property type="match status" value="1"/>
</dbReference>
<dbReference type="InterPro" id="IPR037196">
    <property type="entry name" value="HSP90_C"/>
</dbReference>
<proteinExistence type="inferred from homology"/>
<comment type="similarity">
    <text evidence="1">Belongs to the heat shock protein 90 family.</text>
</comment>
<dbReference type="PIRSF" id="PIRSF002583">
    <property type="entry name" value="Hsp90"/>
    <property type="match status" value="1"/>
</dbReference>
<evidence type="ECO:0000256" key="3">
    <source>
        <dbReference type="ARBA" id="ARBA00022840"/>
    </source>
</evidence>
<dbReference type="CDD" id="cd16927">
    <property type="entry name" value="HATPase_Hsp90-like"/>
    <property type="match status" value="1"/>
</dbReference>
<evidence type="ECO:0000313" key="7">
    <source>
        <dbReference type="Proteomes" id="UP001652409"/>
    </source>
</evidence>
<dbReference type="Pfam" id="PF00183">
    <property type="entry name" value="HSP90"/>
    <property type="match status" value="2"/>
</dbReference>
<keyword evidence="4" id="KW-0143">Chaperone</keyword>
<dbReference type="Gene3D" id="1.20.120.790">
    <property type="entry name" value="Heat shock protein 90, C-terminal domain"/>
    <property type="match status" value="1"/>
</dbReference>
<keyword evidence="7" id="KW-1185">Reference proteome</keyword>
<dbReference type="SUPFAM" id="SSF54211">
    <property type="entry name" value="Ribosomal protein S5 domain 2-like"/>
    <property type="match status" value="1"/>
</dbReference>
<reference evidence="6 7" key="1">
    <citation type="journal article" date="2021" name="ISME Commun">
        <title>Automated analysis of genomic sequences facilitates high-throughput and comprehensive description of bacteria.</title>
        <authorList>
            <person name="Hitch T.C.A."/>
        </authorList>
    </citation>
    <scope>NUCLEOTIDE SEQUENCE [LARGE SCALE GENOMIC DNA]</scope>
    <source>
        <strain evidence="6 7">Sanger_23</strain>
    </source>
</reference>
<dbReference type="SUPFAM" id="SSF110942">
    <property type="entry name" value="HSP90 C-terminal domain"/>
    <property type="match status" value="1"/>
</dbReference>
<dbReference type="PANTHER" id="PTHR11528">
    <property type="entry name" value="HEAT SHOCK PROTEIN 90 FAMILY MEMBER"/>
    <property type="match status" value="1"/>
</dbReference>
<feature type="region of interest" description="Disordered" evidence="5">
    <location>
        <begin position="464"/>
        <end position="490"/>
    </location>
</feature>
<organism evidence="6 7">
    <name type="scientific">Blautia ammoniilytica</name>
    <dbReference type="NCBI Taxonomy" id="2981782"/>
    <lineage>
        <taxon>Bacteria</taxon>
        <taxon>Bacillati</taxon>
        <taxon>Bacillota</taxon>
        <taxon>Clostridia</taxon>
        <taxon>Lachnospirales</taxon>
        <taxon>Lachnospiraceae</taxon>
        <taxon>Blautia</taxon>
    </lineage>
</organism>
<dbReference type="Proteomes" id="UP001652409">
    <property type="component" value="Unassembled WGS sequence"/>
</dbReference>
<evidence type="ECO:0000313" key="6">
    <source>
        <dbReference type="EMBL" id="MCU6764434.1"/>
    </source>
</evidence>
<dbReference type="InterPro" id="IPR001404">
    <property type="entry name" value="Hsp90_fam"/>
</dbReference>
<dbReference type="PRINTS" id="PR00775">
    <property type="entry name" value="HEATSHOCK90"/>
</dbReference>
<keyword evidence="2" id="KW-0547">Nucleotide-binding</keyword>
<dbReference type="InterPro" id="IPR036890">
    <property type="entry name" value="HATPase_C_sf"/>
</dbReference>
<accession>A0ABT2TQF8</accession>
<dbReference type="Gene3D" id="3.40.50.11260">
    <property type="match status" value="1"/>
</dbReference>
<evidence type="ECO:0000256" key="2">
    <source>
        <dbReference type="ARBA" id="ARBA00022741"/>
    </source>
</evidence>
<evidence type="ECO:0000256" key="1">
    <source>
        <dbReference type="ARBA" id="ARBA00008239"/>
    </source>
</evidence>
<keyword evidence="3" id="KW-0067">ATP-binding</keyword>
<dbReference type="EMBL" id="JAOQJL010000004">
    <property type="protein sequence ID" value="MCU6764434.1"/>
    <property type="molecule type" value="Genomic_DNA"/>
</dbReference>
<dbReference type="SUPFAM" id="SSF55874">
    <property type="entry name" value="ATPase domain of HSP90 chaperone/DNA topoisomerase II/histidine kinase"/>
    <property type="match status" value="1"/>
</dbReference>
<evidence type="ECO:0000256" key="4">
    <source>
        <dbReference type="ARBA" id="ARBA00023186"/>
    </source>
</evidence>
<dbReference type="InterPro" id="IPR020568">
    <property type="entry name" value="Ribosomal_Su5_D2-typ_SF"/>
</dbReference>